<sequence length="259" mass="30099">MQRPDTFTCSSPATQDSVHHGHTDDSLHVVGLVAAETVAEKYFLHSACRLKYPSVKMMRSWCPSGRYEEDSRLKDHLESLPEEDLVIVTNLRDEFVYLLASYDDVRRQLIDTDQSLIVADLSFIKTTEGERGREEEEKRGEEEQEEEEKQEKEEKNGNRDEDNYKKEENERKEVEDPEDEGKTGNKNKTKKYINEKKEEKKESKMIKMETGKSSDNISANEKHKINEVEGKNETHDPVDAGGERMEEEAERRKPVDEEE</sequence>
<keyword evidence="3" id="KW-1185">Reference proteome</keyword>
<dbReference type="EMBL" id="JAHLQT010034478">
    <property type="protein sequence ID" value="KAG7158793.1"/>
    <property type="molecule type" value="Genomic_DNA"/>
</dbReference>
<protein>
    <submittedName>
        <fullName evidence="2">Uncharacterized protein</fullName>
    </submittedName>
</protein>
<name>A0A8J5JM42_HOMAM</name>
<organism evidence="2 3">
    <name type="scientific">Homarus americanus</name>
    <name type="common">American lobster</name>
    <dbReference type="NCBI Taxonomy" id="6706"/>
    <lineage>
        <taxon>Eukaryota</taxon>
        <taxon>Metazoa</taxon>
        <taxon>Ecdysozoa</taxon>
        <taxon>Arthropoda</taxon>
        <taxon>Crustacea</taxon>
        <taxon>Multicrustacea</taxon>
        <taxon>Malacostraca</taxon>
        <taxon>Eumalacostraca</taxon>
        <taxon>Eucarida</taxon>
        <taxon>Decapoda</taxon>
        <taxon>Pleocyemata</taxon>
        <taxon>Astacidea</taxon>
        <taxon>Nephropoidea</taxon>
        <taxon>Nephropidae</taxon>
        <taxon>Homarus</taxon>
    </lineage>
</organism>
<evidence type="ECO:0000313" key="2">
    <source>
        <dbReference type="EMBL" id="KAG7158793.1"/>
    </source>
</evidence>
<dbReference type="AlphaFoldDB" id="A0A8J5JM42"/>
<accession>A0A8J5JM42</accession>
<evidence type="ECO:0000256" key="1">
    <source>
        <dbReference type="SAM" id="MobiDB-lite"/>
    </source>
</evidence>
<proteinExistence type="predicted"/>
<gene>
    <name evidence="2" type="ORF">Hamer_G011469</name>
</gene>
<feature type="region of interest" description="Disordered" evidence="1">
    <location>
        <begin position="127"/>
        <end position="259"/>
    </location>
</feature>
<feature type="compositionally biased region" description="Basic and acidic residues" evidence="1">
    <location>
        <begin position="149"/>
        <end position="174"/>
    </location>
</feature>
<reference evidence="2" key="1">
    <citation type="journal article" date="2021" name="Sci. Adv.">
        <title>The American lobster genome reveals insights on longevity, neural, and immune adaptations.</title>
        <authorList>
            <person name="Polinski J.M."/>
            <person name="Zimin A.V."/>
            <person name="Clark K.F."/>
            <person name="Kohn A.B."/>
            <person name="Sadowski N."/>
            <person name="Timp W."/>
            <person name="Ptitsyn A."/>
            <person name="Khanna P."/>
            <person name="Romanova D.Y."/>
            <person name="Williams P."/>
            <person name="Greenwood S.J."/>
            <person name="Moroz L.L."/>
            <person name="Walt D.R."/>
            <person name="Bodnar A.G."/>
        </authorList>
    </citation>
    <scope>NUCLEOTIDE SEQUENCE</scope>
    <source>
        <strain evidence="2">GMGI-L3</strain>
    </source>
</reference>
<feature type="compositionally biased region" description="Basic and acidic residues" evidence="1">
    <location>
        <begin position="192"/>
        <end position="212"/>
    </location>
</feature>
<feature type="compositionally biased region" description="Polar residues" evidence="1">
    <location>
        <begin position="1"/>
        <end position="16"/>
    </location>
</feature>
<evidence type="ECO:0000313" key="3">
    <source>
        <dbReference type="Proteomes" id="UP000747542"/>
    </source>
</evidence>
<feature type="compositionally biased region" description="Basic and acidic residues" evidence="1">
    <location>
        <begin position="127"/>
        <end position="141"/>
    </location>
</feature>
<feature type="compositionally biased region" description="Basic and acidic residues" evidence="1">
    <location>
        <begin position="220"/>
        <end position="259"/>
    </location>
</feature>
<dbReference type="Proteomes" id="UP000747542">
    <property type="component" value="Unassembled WGS sequence"/>
</dbReference>
<feature type="region of interest" description="Disordered" evidence="1">
    <location>
        <begin position="1"/>
        <end position="22"/>
    </location>
</feature>
<comment type="caution">
    <text evidence="2">The sequence shown here is derived from an EMBL/GenBank/DDBJ whole genome shotgun (WGS) entry which is preliminary data.</text>
</comment>
<feature type="non-terminal residue" evidence="2">
    <location>
        <position position="1"/>
    </location>
</feature>